<dbReference type="FunFam" id="3.40.50.2000:FF:000019">
    <property type="entry name" value="Glycosyltransferase"/>
    <property type="match status" value="1"/>
</dbReference>
<dbReference type="InterPro" id="IPR002213">
    <property type="entry name" value="UDP_glucos_trans"/>
</dbReference>
<evidence type="ECO:0000256" key="1">
    <source>
        <dbReference type="ARBA" id="ARBA00009995"/>
    </source>
</evidence>
<evidence type="ECO:0000256" key="2">
    <source>
        <dbReference type="ARBA" id="ARBA00022679"/>
    </source>
</evidence>
<comment type="similarity">
    <text evidence="1">Belongs to the UDP-glycosyltransferase family.</text>
</comment>
<feature type="region of interest" description="Disordered" evidence="3">
    <location>
        <begin position="1155"/>
        <end position="1186"/>
    </location>
</feature>
<dbReference type="GO" id="GO:0008194">
    <property type="term" value="F:UDP-glycosyltransferase activity"/>
    <property type="evidence" value="ECO:0007669"/>
    <property type="project" value="InterPro"/>
</dbReference>
<dbReference type="Gene3D" id="3.30.420.10">
    <property type="entry name" value="Ribonuclease H-like superfamily/Ribonuclease H"/>
    <property type="match status" value="1"/>
</dbReference>
<dbReference type="InterPro" id="IPR054722">
    <property type="entry name" value="PolX-like_BBD"/>
</dbReference>
<feature type="domain" description="Integrase catalytic" evidence="4">
    <location>
        <begin position="860"/>
        <end position="1026"/>
    </location>
</feature>
<dbReference type="Gene3D" id="3.40.50.2000">
    <property type="entry name" value="Glycogen Phosphorylase B"/>
    <property type="match status" value="3"/>
</dbReference>
<dbReference type="InterPro" id="IPR001584">
    <property type="entry name" value="Integrase_cat-core"/>
</dbReference>
<dbReference type="SUPFAM" id="SSF53098">
    <property type="entry name" value="Ribonuclease H-like"/>
    <property type="match status" value="1"/>
</dbReference>
<reference evidence="5" key="1">
    <citation type="journal article" date="2007" name="PLoS ONE">
        <title>The first genome sequence of an elite grapevine cultivar (Pinot noir Vitis vinifera L.): coping with a highly heterozygous genome.</title>
        <authorList>
            <person name="Velasco R."/>
            <person name="Zharkikh A."/>
            <person name="Troggio M."/>
            <person name="Cartwright D.A."/>
            <person name="Cestaro A."/>
            <person name="Pruss D."/>
            <person name="Pindo M."/>
            <person name="FitzGerald L.M."/>
            <person name="Vezzulli S."/>
            <person name="Reid J."/>
            <person name="Malacarne G."/>
            <person name="Iliev D."/>
            <person name="Coppola G."/>
            <person name="Wardell B."/>
            <person name="Micheletti D."/>
            <person name="Macalma T."/>
            <person name="Facci M."/>
            <person name="Mitchell J.T."/>
            <person name="Perazzolli M."/>
            <person name="Eldredge G."/>
            <person name="Gatto P."/>
            <person name="Oyzerski R."/>
            <person name="Moretto M."/>
            <person name="Gutin N."/>
            <person name="Stefanini M."/>
            <person name="Chen Y."/>
            <person name="Segala C."/>
            <person name="Davenport C."/>
            <person name="Dematte L."/>
            <person name="Mraz A."/>
            <person name="Battilana J."/>
            <person name="Stormo K."/>
            <person name="Costa F."/>
            <person name="Tao Q."/>
            <person name="Si-Ammour A."/>
            <person name="Harkins T."/>
            <person name="Lackey A."/>
            <person name="Perbost C."/>
            <person name="Taillon B."/>
            <person name="Stella A."/>
            <person name="Solovyev V."/>
            <person name="Fawcett J.A."/>
            <person name="Sterck L."/>
            <person name="Vandepoele K."/>
            <person name="Grando S.M."/>
            <person name="Toppo S."/>
            <person name="Moser C."/>
            <person name="Lanchbury J."/>
            <person name="Bogden R."/>
            <person name="Skolnick M."/>
            <person name="Sgaramella V."/>
            <person name="Bhatnagar S.K."/>
            <person name="Fontana P."/>
            <person name="Gutin A."/>
            <person name="Van de Peer Y."/>
            <person name="Salamini F."/>
            <person name="Viola R."/>
        </authorList>
    </citation>
    <scope>NUCLEOTIDE SEQUENCE</scope>
</reference>
<dbReference type="InterPro" id="IPR029472">
    <property type="entry name" value="Copia-like_N"/>
</dbReference>
<dbReference type="CAZy" id="GT1">
    <property type="family name" value="Glycosyltransferase Family 1"/>
</dbReference>
<dbReference type="CDD" id="cd03784">
    <property type="entry name" value="GT1_Gtf-like"/>
    <property type="match status" value="1"/>
</dbReference>
<dbReference type="CDD" id="cd09272">
    <property type="entry name" value="RNase_HI_RT_Ty1"/>
    <property type="match status" value="1"/>
</dbReference>
<dbReference type="PROSITE" id="PS50994">
    <property type="entry name" value="INTEGRASE"/>
    <property type="match status" value="1"/>
</dbReference>
<evidence type="ECO:0000259" key="4">
    <source>
        <dbReference type="PROSITE" id="PS50994"/>
    </source>
</evidence>
<gene>
    <name evidence="5" type="ORF">VITISV_008680</name>
</gene>
<dbReference type="SUPFAM" id="SSF53756">
    <property type="entry name" value="UDP-Glycosyltransferase/glycogen phosphorylase"/>
    <property type="match status" value="1"/>
</dbReference>
<dbReference type="Pfam" id="PF22936">
    <property type="entry name" value="Pol_BBD"/>
    <property type="match status" value="1"/>
</dbReference>
<dbReference type="InterPro" id="IPR025724">
    <property type="entry name" value="GAG-pre-integrase_dom"/>
</dbReference>
<dbReference type="InterPro" id="IPR036397">
    <property type="entry name" value="RNaseH_sf"/>
</dbReference>
<dbReference type="Pfam" id="PF13976">
    <property type="entry name" value="gag_pre-integrs"/>
    <property type="match status" value="1"/>
</dbReference>
<dbReference type="Pfam" id="PF14244">
    <property type="entry name" value="Retrotran_gag_3"/>
    <property type="match status" value="1"/>
</dbReference>
<keyword evidence="2" id="KW-0808">Transferase</keyword>
<dbReference type="InterPro" id="IPR057670">
    <property type="entry name" value="SH3_retrovirus"/>
</dbReference>
<dbReference type="Pfam" id="PF00665">
    <property type="entry name" value="rve"/>
    <property type="match status" value="1"/>
</dbReference>
<dbReference type="GO" id="GO:0015074">
    <property type="term" value="P:DNA integration"/>
    <property type="evidence" value="ECO:0007669"/>
    <property type="project" value="InterPro"/>
</dbReference>
<dbReference type="EMBL" id="AM438694">
    <property type="protein sequence ID" value="CAN67245.1"/>
    <property type="molecule type" value="Genomic_DNA"/>
</dbReference>
<dbReference type="Pfam" id="PF25597">
    <property type="entry name" value="SH3_retrovirus"/>
    <property type="match status" value="1"/>
</dbReference>
<dbReference type="PANTHER" id="PTHR11926">
    <property type="entry name" value="GLUCOSYL/GLUCURONOSYL TRANSFERASES"/>
    <property type="match status" value="1"/>
</dbReference>
<name>A5AWY8_VITVI</name>
<protein>
    <recommendedName>
        <fullName evidence="4">Integrase catalytic domain-containing protein</fullName>
    </recommendedName>
</protein>
<dbReference type="PANTHER" id="PTHR11926:SF1560">
    <property type="entry name" value="UDP-GLYCOSYLTRANSFERASE 74E1-RELATED"/>
    <property type="match status" value="1"/>
</dbReference>
<accession>A5AWY8</accession>
<evidence type="ECO:0000313" key="5">
    <source>
        <dbReference type="EMBL" id="CAN67245.1"/>
    </source>
</evidence>
<dbReference type="GO" id="GO:0003676">
    <property type="term" value="F:nucleic acid binding"/>
    <property type="evidence" value="ECO:0007669"/>
    <property type="project" value="InterPro"/>
</dbReference>
<evidence type="ECO:0000256" key="3">
    <source>
        <dbReference type="SAM" id="MobiDB-lite"/>
    </source>
</evidence>
<sequence>MESEKRVSETHIMVLPFHAQGHINLMLQFSKRLASKGLKTPTRSIEDYLERFRILVTALMEKHNRSNHPAKLLIYDSVFPWAQDLDEHLGLDGVPFFTQSRDVSAIYCHFYQGVMKWMASQRPLIKTIGPTVPSMYLDKRLEDDKDYGLSLFQQNVDTCITWLDTKGIGSVVYVSFGSLASLGEEQMEELAWGLRRSNNHFMLLVRELEKKKLPDNFTEETSEKGLVGSWCCQLEVLAHKSVGRFMTHCGWNSTLEAMSLGVPMIAMPRFSDQTTNAKFVEDVWQVGVRVKADEKWIVKREEIEMRISEIMEGERRNEMKRNAERWEELAKEAMETSHLPITAHKLNGQNYLQWSQSILMFIRGKEKDDYITGASAAPETTASTYKKWIAENNMVMSWLVNSMTADIGENFLSFDTAKEIWNTAKETFSDKENTSEIIQIEGILHDLRQGNLMVTEYFNTLTRLWRQLDTFEVHNWNCVTDGFLYKKIVEGKRVFKFLLGLNKNLDEIRGRIMGVKPLPSLREAFSEVRREESRKNLMMGSHQQLNMAESSALKTQFAPFDNRQKIKGGRPWCDHCRKPGHSRETCWKIHGKPVDWKPRQPLEKEGRGNHVAIDEQSPQPEASPLIRSKWRCFRNYCLLFCQYSHKLAHLPTRSLVPEPWFTKKRKKPWIVDSGASDHMTGDAAIFDTYSSCPNNLTIRIADGSLSKVVGTGSVVLSRDLTLNSVLLVPNLDCNLLSISKLTKEKRCITNFSFTHCEFQDLDSGKTIGNAEECSGLYILKERHDPQEQPQMTVGSNSFSVSCQNNDSAIRLWHYRLGHPNVMYLKHLFPSLFNKNPKSFECEICQLSKQVRSHFPIQPYKESSPFSMIHSDIWGPSRIKNVTGTRWFVSFIDDHTRLTWVFLMKEKSETSQIFKNFKNMIQTQFQSKIQILKSDNARDYFNSILGEFLAQEGIVHLSSCVDTSQQNGIAERKNRHLLEVARSLMFSMNVPKLFWGQAVLTAAYLINRMPSRVLKFQTPCQTLLKSFPTTRLISTVPPKIFGCSVFVHINQQHRSKLDPRSLKCIFLGYSSNQKGYKCYFPVTRKFYNSMDVTFFETRPYYPKNDIQGENSTQEYQFWDLESFSESPITTENHIPPESFNQPESIVDLWDKEHIQEETEERTLSQQTHEAEPGPNPSKLPGNNAPDGIVDSELENDILNMLIAWRKGVRSCTQHPIGNFISYDKLSSTFRAFTSSITEIQVPQNIQEAFKHPMVLYCDNQATISIAKNSVHHDRTKHVEIDRHFIKEKIEEGVFKVSYTPTNCQTTDILTKALARVNFKDLTEKLGMINIYNAA</sequence>
<organism evidence="5">
    <name type="scientific">Vitis vinifera</name>
    <name type="common">Grape</name>
    <dbReference type="NCBI Taxonomy" id="29760"/>
    <lineage>
        <taxon>Eukaryota</taxon>
        <taxon>Viridiplantae</taxon>
        <taxon>Streptophyta</taxon>
        <taxon>Embryophyta</taxon>
        <taxon>Tracheophyta</taxon>
        <taxon>Spermatophyta</taxon>
        <taxon>Magnoliopsida</taxon>
        <taxon>eudicotyledons</taxon>
        <taxon>Gunneridae</taxon>
        <taxon>Pentapetalae</taxon>
        <taxon>rosids</taxon>
        <taxon>Vitales</taxon>
        <taxon>Vitaceae</taxon>
        <taxon>Viteae</taxon>
        <taxon>Vitis</taxon>
    </lineage>
</organism>
<dbReference type="InterPro" id="IPR012337">
    <property type="entry name" value="RNaseH-like_sf"/>
</dbReference>
<proteinExistence type="inferred from homology"/>
<dbReference type="Pfam" id="PF00201">
    <property type="entry name" value="UDPGT"/>
    <property type="match status" value="1"/>
</dbReference>